<gene>
    <name evidence="1" type="ORF">CYMTET_3677</name>
</gene>
<keyword evidence="2" id="KW-1185">Reference proteome</keyword>
<organism evidence="1 2">
    <name type="scientific">Cymbomonas tetramitiformis</name>
    <dbReference type="NCBI Taxonomy" id="36881"/>
    <lineage>
        <taxon>Eukaryota</taxon>
        <taxon>Viridiplantae</taxon>
        <taxon>Chlorophyta</taxon>
        <taxon>Pyramimonadophyceae</taxon>
        <taxon>Pyramimonadales</taxon>
        <taxon>Pyramimonadaceae</taxon>
        <taxon>Cymbomonas</taxon>
    </lineage>
</organism>
<dbReference type="Proteomes" id="UP001190700">
    <property type="component" value="Unassembled WGS sequence"/>
</dbReference>
<dbReference type="EMBL" id="LGRX02000340">
    <property type="protein sequence ID" value="KAK3288853.1"/>
    <property type="molecule type" value="Genomic_DNA"/>
</dbReference>
<sequence>MAEDSSLVNYDVLQIGPIPNGDAVEVANKFKSVNTFILGGVATGGMTNMKKGYSDDAPRLLCRKAKRMYEVDYERGNAVPYNKRSQLNACGIDPESALMRHVIKIGWRNTIGRASYEAGKFVAPLISTAGANYRAVTQMWKEMHSEGADTDIVFQEKDTSRYKECVQIADLYVSLLENYAAPPSIALQFASSDFIRESLVGNYAEMLLKLAIMFDVPVQMWGSGKAGAWEKMWDTPGTADIPKGPEPRKYEKYSVMSVPEEVRKFFQTPSTF</sequence>
<accession>A0AAE0H2T2</accession>
<evidence type="ECO:0000313" key="2">
    <source>
        <dbReference type="Proteomes" id="UP001190700"/>
    </source>
</evidence>
<protein>
    <submittedName>
        <fullName evidence="1">Uncharacterized protein</fullName>
    </submittedName>
</protein>
<reference evidence="1 2" key="1">
    <citation type="journal article" date="2015" name="Genome Biol. Evol.">
        <title>Comparative Genomics of a Bacterivorous Green Alga Reveals Evolutionary Causalities and Consequences of Phago-Mixotrophic Mode of Nutrition.</title>
        <authorList>
            <person name="Burns J.A."/>
            <person name="Paasch A."/>
            <person name="Narechania A."/>
            <person name="Kim E."/>
        </authorList>
    </citation>
    <scope>NUCLEOTIDE SEQUENCE [LARGE SCALE GENOMIC DNA]</scope>
    <source>
        <strain evidence="1 2">PLY_AMNH</strain>
    </source>
</reference>
<comment type="caution">
    <text evidence="1">The sequence shown here is derived from an EMBL/GenBank/DDBJ whole genome shotgun (WGS) entry which is preliminary data.</text>
</comment>
<name>A0AAE0H2T2_9CHLO</name>
<dbReference type="AlphaFoldDB" id="A0AAE0H2T2"/>
<evidence type="ECO:0000313" key="1">
    <source>
        <dbReference type="EMBL" id="KAK3288853.1"/>
    </source>
</evidence>
<proteinExistence type="predicted"/>